<feature type="domain" description="TniQ" evidence="1">
    <location>
        <begin position="2"/>
        <end position="139"/>
    </location>
</feature>
<name>A0A7G8PKK5_9MYCO</name>
<gene>
    <name evidence="2" type="ORF">HZU40_11835</name>
</gene>
<dbReference type="InterPro" id="IPR009492">
    <property type="entry name" value="TniQ"/>
</dbReference>
<proteinExistence type="predicted"/>
<evidence type="ECO:0000313" key="2">
    <source>
        <dbReference type="EMBL" id="QNJ94871.1"/>
    </source>
</evidence>
<dbReference type="Proteomes" id="UP000515498">
    <property type="component" value="Chromosome"/>
</dbReference>
<accession>A0A7G8PKK5</accession>
<evidence type="ECO:0000259" key="1">
    <source>
        <dbReference type="Pfam" id="PF06527"/>
    </source>
</evidence>
<dbReference type="RefSeq" id="WP_187098469.1">
    <property type="nucleotide sequence ID" value="NZ_CP059894.1"/>
</dbReference>
<dbReference type="Pfam" id="PF06527">
    <property type="entry name" value="TniQ"/>
    <property type="match status" value="1"/>
</dbReference>
<protein>
    <submittedName>
        <fullName evidence="2">TniQ family protein</fullName>
    </submittedName>
</protein>
<reference evidence="2 3" key="1">
    <citation type="submission" date="2020-07" db="EMBL/GenBank/DDBJ databases">
        <title>Draft genome sequence of four isobutane-metabolizing strains capable of cometabolically degrading diverse ether contaminants.</title>
        <authorList>
            <person name="Chen W."/>
            <person name="Faulkner N."/>
            <person name="Smith C."/>
            <person name="Hyman M."/>
        </authorList>
    </citation>
    <scope>NUCLEOTIDE SEQUENCE [LARGE SCALE GENOMIC DNA]</scope>
    <source>
        <strain evidence="2 3">2A</strain>
    </source>
</reference>
<organism evidence="2 3">
    <name type="scientific">Mycolicibacterium fluoranthenivorans</name>
    <dbReference type="NCBI Taxonomy" id="258505"/>
    <lineage>
        <taxon>Bacteria</taxon>
        <taxon>Bacillati</taxon>
        <taxon>Actinomycetota</taxon>
        <taxon>Actinomycetes</taxon>
        <taxon>Mycobacteriales</taxon>
        <taxon>Mycobacteriaceae</taxon>
        <taxon>Mycolicibacterium</taxon>
    </lineage>
</organism>
<dbReference type="KEGG" id="mflu:HZU40_11835"/>
<dbReference type="EMBL" id="CP059894">
    <property type="protein sequence ID" value="QNJ94871.1"/>
    <property type="molecule type" value="Genomic_DNA"/>
</dbReference>
<dbReference type="AlphaFoldDB" id="A0A7G8PKK5"/>
<sequence length="538" mass="59469">MPLRVAPQPGESLTSWLCAYAQRNDVTWREMLTATGLHCRAGDMEYIGWACRLHSHEIDALSDATGIDSGVLRAMTLDHFAARGLRIVRRPTRTRRGALNRITCLKRFCPQCLRENEARWQLAWSLEWTFACTRHQCLLVDTCPRCLRAPMRPAPLIDKVPDLTRCTQSADRHGHTICGADLTACTPELASPELITAQQVINDVVAGDTAAFTVYDPVTRTPAHVVADLRSLADDIAQTRFRSTDITRIAPVADSFAAATHVLQAPDIATAATRLRNHITASAVIGVARRAGLAYDTSTRHALAGAIELAALDTELPVADALRYRTCTAVPRTPRRPAAALATLTRGLPTLLWPAWATYILDEGPEIDTAQRAALACLAAHVGTDTRTPTISTMLGNTVADFTELLAAMRALRRRQDRADVLNRVIVLADQLSAIPTAIDYHRRRRLDYTHLLATIENRRRDRDPLRCVAFEYLSGLPRAYAPWFRDTERFAHMCSAIVAEQALSEPAVTEGMGDFLRYHGIEEPIIAMPALPQRITS</sequence>
<evidence type="ECO:0000313" key="3">
    <source>
        <dbReference type="Proteomes" id="UP000515498"/>
    </source>
</evidence>